<proteinExistence type="predicted"/>
<gene>
    <name evidence="1" type="ordered locus">Desac_1521</name>
</gene>
<protein>
    <recommendedName>
        <fullName evidence="3">YkgJ family cysteine cluster protein</fullName>
    </recommendedName>
</protein>
<dbReference type="Pfam" id="PF03692">
    <property type="entry name" value="CxxCxxCC"/>
    <property type="match status" value="1"/>
</dbReference>
<evidence type="ECO:0000313" key="1">
    <source>
        <dbReference type="EMBL" id="AEB09376.1"/>
    </source>
</evidence>
<accession>F2NCU5</accession>
<reference evidence="2" key="2">
    <citation type="submission" date="2011-03" db="EMBL/GenBank/DDBJ databases">
        <title>The complete genome of Desulfobacca acetoxidans DSM 11109.</title>
        <authorList>
            <consortium name="US DOE Joint Genome Institute (JGI-PGF)"/>
            <person name="Lucas S."/>
            <person name="Copeland A."/>
            <person name="Lapidus A."/>
            <person name="Bruce D."/>
            <person name="Goodwin L."/>
            <person name="Pitluck S."/>
            <person name="Peters L."/>
            <person name="Kyrpides N."/>
            <person name="Mavromatis K."/>
            <person name="Ivanova N."/>
            <person name="Ovchinnikova G."/>
            <person name="Teshima H."/>
            <person name="Detter J.C."/>
            <person name="Han C."/>
            <person name="Land M."/>
            <person name="Hauser L."/>
            <person name="Markowitz V."/>
            <person name="Cheng J.-F."/>
            <person name="Hugenholtz P."/>
            <person name="Woyke T."/>
            <person name="Wu D."/>
            <person name="Spring S."/>
            <person name="Schueler E."/>
            <person name="Brambilla E."/>
            <person name="Klenk H.-P."/>
            <person name="Eisen J.A."/>
        </authorList>
    </citation>
    <scope>NUCLEOTIDE SEQUENCE [LARGE SCALE GENOMIC DNA]</scope>
    <source>
        <strain evidence="2">ATCC 700848 / DSM 11109 / ASRB2</strain>
    </source>
</reference>
<dbReference type="RefSeq" id="WP_013706486.1">
    <property type="nucleotide sequence ID" value="NC_015388.1"/>
</dbReference>
<dbReference type="STRING" id="880072.Desac_1521"/>
<dbReference type="HOGENOM" id="CLU_125010_0_0_7"/>
<evidence type="ECO:0008006" key="3">
    <source>
        <dbReference type="Google" id="ProtNLM"/>
    </source>
</evidence>
<dbReference type="AlphaFoldDB" id="F2NCU5"/>
<dbReference type="InterPro" id="IPR005358">
    <property type="entry name" value="Puta_zinc/iron-chelating_dom"/>
</dbReference>
<dbReference type="Proteomes" id="UP000000483">
    <property type="component" value="Chromosome"/>
</dbReference>
<reference evidence="1 2" key="1">
    <citation type="journal article" date="2011" name="Stand. Genomic Sci.">
        <title>Complete genome sequence of the acetate-degrading sulfate reducer Desulfobacca acetoxidans type strain (ASRB2).</title>
        <authorList>
            <person name="Goker M."/>
            <person name="Teshima H."/>
            <person name="Lapidus A."/>
            <person name="Nolan M."/>
            <person name="Lucas S."/>
            <person name="Hammon N."/>
            <person name="Deshpande S."/>
            <person name="Cheng J.F."/>
            <person name="Tapia R."/>
            <person name="Han C."/>
            <person name="Goodwin L."/>
            <person name="Pitluck S."/>
            <person name="Huntemann M."/>
            <person name="Liolios K."/>
            <person name="Ivanova N."/>
            <person name="Pagani I."/>
            <person name="Mavromatis K."/>
            <person name="Ovchinikova G."/>
            <person name="Pati A."/>
            <person name="Chen A."/>
            <person name="Palaniappan K."/>
            <person name="Land M."/>
            <person name="Hauser L."/>
            <person name="Brambilla E.M."/>
            <person name="Rohde M."/>
            <person name="Spring S."/>
            <person name="Detter J.C."/>
            <person name="Woyke T."/>
            <person name="Bristow J."/>
            <person name="Eisen J.A."/>
            <person name="Markowitz V."/>
            <person name="Hugenholtz P."/>
            <person name="Kyrpides N.C."/>
            <person name="Klenk H.P."/>
        </authorList>
    </citation>
    <scope>NUCLEOTIDE SEQUENCE [LARGE SCALE GENOMIC DNA]</scope>
    <source>
        <strain evidence="2">ATCC 700848 / DSM 11109 / ASRB2</strain>
    </source>
</reference>
<name>F2NCU5_DESAR</name>
<dbReference type="KEGG" id="dao:Desac_1521"/>
<keyword evidence="2" id="KW-1185">Reference proteome</keyword>
<sequence length="129" mass="14896">MPTNHRPVFRCQLCGECCEGRGGILPTAIEIEIIARFLKMSVRQFKKTYLESTPLGLTVKNKTAGGCIFNDQGCCQIHPVKPRICRNWPFLPAILLHENEFEAAKSVCPGFDPDCRYEDFLWWWRKHII</sequence>
<evidence type="ECO:0000313" key="2">
    <source>
        <dbReference type="Proteomes" id="UP000000483"/>
    </source>
</evidence>
<organism evidence="1 2">
    <name type="scientific">Desulfobacca acetoxidans (strain ATCC 700848 / DSM 11109 / ASRB2)</name>
    <dbReference type="NCBI Taxonomy" id="880072"/>
    <lineage>
        <taxon>Bacteria</taxon>
        <taxon>Pseudomonadati</taxon>
        <taxon>Thermodesulfobacteriota</taxon>
        <taxon>Desulfobaccia</taxon>
        <taxon>Desulfobaccales</taxon>
        <taxon>Desulfobaccaceae</taxon>
        <taxon>Desulfobacca</taxon>
    </lineage>
</organism>
<dbReference type="eggNOG" id="COG0727">
    <property type="taxonomic scope" value="Bacteria"/>
</dbReference>
<dbReference type="EMBL" id="CP002629">
    <property type="protein sequence ID" value="AEB09376.1"/>
    <property type="molecule type" value="Genomic_DNA"/>
</dbReference>
<dbReference type="PANTHER" id="PTHR35866:SF1">
    <property type="entry name" value="YKGJ FAMILY CYSTEINE CLUSTER PROTEIN"/>
    <property type="match status" value="1"/>
</dbReference>
<dbReference type="PANTHER" id="PTHR35866">
    <property type="entry name" value="PUTATIVE-RELATED"/>
    <property type="match status" value="1"/>
</dbReference>